<sequence>MNLSKFSNQNSYIRIVFKTIIFLVTLISFENSTAQGNNVSTDIKEVNSFLTTLKSTSDSEYKKLDGLLHNLNPAIYTYDNILKIYGENCTVLFTDMPSINYIKNNPIPSNKVEVVKVSIKKSTDVNTKIDLSIFSSFTNLKYIYIVSGINITKQNIVNMIRNDDNDYTILYKIDPVE</sequence>
<evidence type="ECO:0008006" key="3">
    <source>
        <dbReference type="Google" id="ProtNLM"/>
    </source>
</evidence>
<evidence type="ECO:0000313" key="1">
    <source>
        <dbReference type="EMBL" id="MFA9190810.1"/>
    </source>
</evidence>
<protein>
    <recommendedName>
        <fullName evidence="3">DUF4252 domain-containing protein</fullName>
    </recommendedName>
</protein>
<comment type="caution">
    <text evidence="1">The sequence shown here is derived from an EMBL/GenBank/DDBJ whole genome shotgun (WGS) entry which is preliminary data.</text>
</comment>
<reference evidence="1 2" key="1">
    <citation type="submission" date="2024-04" db="EMBL/GenBank/DDBJ databases">
        <title>New Clade of Flavobacterium.</title>
        <authorList>
            <person name="Matos L."/>
            <person name="Proenca D.N."/>
            <person name="Fransisco R.M."/>
            <person name="Chung A.P."/>
            <person name="Maccario L."/>
            <person name="Sorensen S.J."/>
            <person name="Morais P.V."/>
        </authorList>
    </citation>
    <scope>NUCLEOTIDE SEQUENCE [LARGE SCALE GENOMIC DNA]</scope>
    <source>
        <strain evidence="1 2">FZUC8N2.13</strain>
    </source>
</reference>
<dbReference type="EMBL" id="JBCFQL010000004">
    <property type="protein sequence ID" value="MFA9190810.1"/>
    <property type="molecule type" value="Genomic_DNA"/>
</dbReference>
<dbReference type="RefSeq" id="WP_373405813.1">
    <property type="nucleotide sequence ID" value="NZ_JBCFQL010000004.1"/>
</dbReference>
<name>A0ABV4T9M7_9FLAO</name>
<accession>A0ABV4T9M7</accession>
<proteinExistence type="predicted"/>
<organism evidence="1 2">
    <name type="scientific">Flavobacterium zubiriense</name>
    <dbReference type="NCBI Taxonomy" id="3138075"/>
    <lineage>
        <taxon>Bacteria</taxon>
        <taxon>Pseudomonadati</taxon>
        <taxon>Bacteroidota</taxon>
        <taxon>Flavobacteriia</taxon>
        <taxon>Flavobacteriales</taxon>
        <taxon>Flavobacteriaceae</taxon>
        <taxon>Flavobacterium</taxon>
    </lineage>
</organism>
<dbReference type="Proteomes" id="UP001574169">
    <property type="component" value="Unassembled WGS sequence"/>
</dbReference>
<evidence type="ECO:0000313" key="2">
    <source>
        <dbReference type="Proteomes" id="UP001574169"/>
    </source>
</evidence>
<keyword evidence="2" id="KW-1185">Reference proteome</keyword>
<gene>
    <name evidence="1" type="ORF">AAGV28_05440</name>
</gene>